<sequence>MISKFLSRNYGKVGSLYTWGNGYHTNLGHDDEMPCLRPKKVETTHRVPSNMQEGSNYHLRRTTQPLKAKFKIVKTGMLHTAAISETGQLYTFGNESYNKLGFLDNPMIPGRVLGLIGINVVDVALALDSTLALTDNGRVFTWGYGGETNGNLYAALFKEEAGALGLGDLYNYSVPTAIPNFEDVIQIEAGFYHGLGLTKNGHVYSWGNNEFGELGVEMEFAKSPVKIDLEGITKISAAANYSVALNNFGDVWVWGRNHYGQLGVKEEKLFKPYKLTTGARDIEAGEGCLMIVKNNELYLAGLREFYELTHFPTQSVPIKLSCGDDHAEFVAANGLVYAMGGLFSEKPQGYFFHKRNSNFSEAPAGFFTGKILHLAGKYNYHAAVLED</sequence>
<dbReference type="Proteomes" id="UP001162131">
    <property type="component" value="Unassembled WGS sequence"/>
</dbReference>
<dbReference type="PROSITE" id="PS50012">
    <property type="entry name" value="RCC1_3"/>
    <property type="match status" value="5"/>
</dbReference>
<dbReference type="EMBL" id="CAJZBQ010000058">
    <property type="protein sequence ID" value="CAG9334295.1"/>
    <property type="molecule type" value="Genomic_DNA"/>
</dbReference>
<dbReference type="Pfam" id="PF25390">
    <property type="entry name" value="WD40_RLD"/>
    <property type="match status" value="1"/>
</dbReference>
<feature type="domain" description="RCC1-like" evidence="3">
    <location>
        <begin position="14"/>
        <end position="311"/>
    </location>
</feature>
<keyword evidence="1" id="KW-0677">Repeat</keyword>
<feature type="repeat" description="RCC1" evidence="2">
    <location>
        <begin position="14"/>
        <end position="86"/>
    </location>
</feature>
<dbReference type="AlphaFoldDB" id="A0AAU9K3B3"/>
<comment type="caution">
    <text evidence="4">The sequence shown here is derived from an EMBL/GenBank/DDBJ whole genome shotgun (WGS) entry which is preliminary data.</text>
</comment>
<feature type="repeat" description="RCC1" evidence="2">
    <location>
        <begin position="137"/>
        <end position="200"/>
    </location>
</feature>
<accession>A0AAU9K3B3</accession>
<name>A0AAU9K3B3_9CILI</name>
<feature type="repeat" description="RCC1" evidence="2">
    <location>
        <begin position="87"/>
        <end position="136"/>
    </location>
</feature>
<dbReference type="Gene3D" id="2.130.10.30">
    <property type="entry name" value="Regulator of chromosome condensation 1/beta-lactamase-inhibitor protein II"/>
    <property type="match status" value="2"/>
</dbReference>
<evidence type="ECO:0000313" key="4">
    <source>
        <dbReference type="EMBL" id="CAG9334295.1"/>
    </source>
</evidence>
<organism evidence="4 5">
    <name type="scientific">Blepharisma stoltei</name>
    <dbReference type="NCBI Taxonomy" id="1481888"/>
    <lineage>
        <taxon>Eukaryota</taxon>
        <taxon>Sar</taxon>
        <taxon>Alveolata</taxon>
        <taxon>Ciliophora</taxon>
        <taxon>Postciliodesmatophora</taxon>
        <taxon>Heterotrichea</taxon>
        <taxon>Heterotrichida</taxon>
        <taxon>Blepharismidae</taxon>
        <taxon>Blepharisma</taxon>
    </lineage>
</organism>
<dbReference type="InterPro" id="IPR058923">
    <property type="entry name" value="RCC1-like_dom"/>
</dbReference>
<protein>
    <recommendedName>
        <fullName evidence="3">RCC1-like domain-containing protein</fullName>
    </recommendedName>
</protein>
<evidence type="ECO:0000313" key="5">
    <source>
        <dbReference type="Proteomes" id="UP001162131"/>
    </source>
</evidence>
<proteinExistence type="predicted"/>
<reference evidence="4" key="1">
    <citation type="submission" date="2021-09" db="EMBL/GenBank/DDBJ databases">
        <authorList>
            <consortium name="AG Swart"/>
            <person name="Singh M."/>
            <person name="Singh A."/>
            <person name="Seah K."/>
            <person name="Emmerich C."/>
        </authorList>
    </citation>
    <scope>NUCLEOTIDE SEQUENCE</scope>
    <source>
        <strain evidence="4">ATCC30299</strain>
    </source>
</reference>
<gene>
    <name evidence="4" type="ORF">BSTOLATCC_MIC60914</name>
</gene>
<evidence type="ECO:0000256" key="1">
    <source>
        <dbReference type="ARBA" id="ARBA00022737"/>
    </source>
</evidence>
<evidence type="ECO:0000256" key="2">
    <source>
        <dbReference type="PROSITE-ProRule" id="PRU00235"/>
    </source>
</evidence>
<keyword evidence="5" id="KW-1185">Reference proteome</keyword>
<dbReference type="SUPFAM" id="SSF50985">
    <property type="entry name" value="RCC1/BLIP-II"/>
    <property type="match status" value="1"/>
</dbReference>
<feature type="repeat" description="RCC1" evidence="2">
    <location>
        <begin position="249"/>
        <end position="295"/>
    </location>
</feature>
<dbReference type="PANTHER" id="PTHR22870">
    <property type="entry name" value="REGULATOR OF CHROMOSOME CONDENSATION"/>
    <property type="match status" value="1"/>
</dbReference>
<dbReference type="PRINTS" id="PR00633">
    <property type="entry name" value="RCCNDNSATION"/>
</dbReference>
<evidence type="ECO:0000259" key="3">
    <source>
        <dbReference type="Pfam" id="PF25390"/>
    </source>
</evidence>
<dbReference type="InterPro" id="IPR051210">
    <property type="entry name" value="Ub_ligase/GEF_domain"/>
</dbReference>
<dbReference type="PANTHER" id="PTHR22870:SF408">
    <property type="entry name" value="OS09G0560450 PROTEIN"/>
    <property type="match status" value="1"/>
</dbReference>
<feature type="repeat" description="RCC1" evidence="2">
    <location>
        <begin position="201"/>
        <end position="248"/>
    </location>
</feature>
<dbReference type="InterPro" id="IPR009091">
    <property type="entry name" value="RCC1/BLIP-II"/>
</dbReference>
<dbReference type="InterPro" id="IPR000408">
    <property type="entry name" value="Reg_chr_condens"/>
</dbReference>